<evidence type="ECO:0000256" key="2">
    <source>
        <dbReference type="ARBA" id="ARBA00022614"/>
    </source>
</evidence>
<accession>A0A5J4VMG9</accession>
<dbReference type="GO" id="GO:0005634">
    <property type="term" value="C:nucleus"/>
    <property type="evidence" value="ECO:0007669"/>
    <property type="project" value="TreeGrafter"/>
</dbReference>
<dbReference type="GO" id="GO:0006913">
    <property type="term" value="P:nucleocytoplasmic transport"/>
    <property type="evidence" value="ECO:0007669"/>
    <property type="project" value="TreeGrafter"/>
</dbReference>
<feature type="region of interest" description="Disordered" evidence="4">
    <location>
        <begin position="301"/>
        <end position="368"/>
    </location>
</feature>
<evidence type="ECO:0000256" key="3">
    <source>
        <dbReference type="ARBA" id="ARBA00022737"/>
    </source>
</evidence>
<dbReference type="InterPro" id="IPR001611">
    <property type="entry name" value="Leu-rich_rpt"/>
</dbReference>
<reference evidence="5 6" key="1">
    <citation type="submission" date="2019-03" db="EMBL/GenBank/DDBJ databases">
        <title>Single cell metagenomics reveals metabolic interactions within the superorganism composed of flagellate Streblomastix strix and complex community of Bacteroidetes bacteria on its surface.</title>
        <authorList>
            <person name="Treitli S.C."/>
            <person name="Kolisko M."/>
            <person name="Husnik F."/>
            <person name="Keeling P."/>
            <person name="Hampl V."/>
        </authorList>
    </citation>
    <scope>NUCLEOTIDE SEQUENCE [LARGE SCALE GENOMIC DNA]</scope>
    <source>
        <strain evidence="5">ST1C</strain>
    </source>
</reference>
<organism evidence="5 6">
    <name type="scientific">Streblomastix strix</name>
    <dbReference type="NCBI Taxonomy" id="222440"/>
    <lineage>
        <taxon>Eukaryota</taxon>
        <taxon>Metamonada</taxon>
        <taxon>Preaxostyla</taxon>
        <taxon>Oxymonadida</taxon>
        <taxon>Streblomastigidae</taxon>
        <taxon>Streblomastix</taxon>
    </lineage>
</organism>
<dbReference type="Proteomes" id="UP000324800">
    <property type="component" value="Unassembled WGS sequence"/>
</dbReference>
<dbReference type="Pfam" id="PF13516">
    <property type="entry name" value="LRR_6"/>
    <property type="match status" value="2"/>
</dbReference>
<evidence type="ECO:0000313" key="5">
    <source>
        <dbReference type="EMBL" id="KAA6383636.1"/>
    </source>
</evidence>
<dbReference type="Gene3D" id="3.80.10.10">
    <property type="entry name" value="Ribonuclease Inhibitor"/>
    <property type="match status" value="2"/>
</dbReference>
<proteinExistence type="predicted"/>
<evidence type="ECO:0000256" key="4">
    <source>
        <dbReference type="SAM" id="MobiDB-lite"/>
    </source>
</evidence>
<protein>
    <submittedName>
        <fullName evidence="5">Uncharacterized protein</fullName>
    </submittedName>
</protein>
<comment type="caution">
    <text evidence="5">The sequence shown here is derived from an EMBL/GenBank/DDBJ whole genome shotgun (WGS) entry which is preliminary data.</text>
</comment>
<evidence type="ECO:0000313" key="6">
    <source>
        <dbReference type="Proteomes" id="UP000324800"/>
    </source>
</evidence>
<dbReference type="InterPro" id="IPR027038">
    <property type="entry name" value="RanGap"/>
</dbReference>
<dbReference type="GO" id="GO:0005829">
    <property type="term" value="C:cytosol"/>
    <property type="evidence" value="ECO:0007669"/>
    <property type="project" value="TreeGrafter"/>
</dbReference>
<keyword evidence="3" id="KW-0677">Repeat</keyword>
<keyword evidence="1" id="KW-0343">GTPase activation</keyword>
<sequence length="368" mass="41244">MSKIPIVKSTVKPEEKKEIILTPLEKFKLVYATKCKEASIQMYKPLLKTLDRDEENLEKTERIFIQDDKFGIKGLSCLLTALKEYPSINEFAFYQIGSGDEGIQLICNFIIENPRSNFSLEIFDNITIMGCRQLSRLFLTKGPHILQTIILDHNPIGDAGSLALAEGAKDYQNLRHLSLKYCGIGTVGGLALVTLLLANTSKCKIESLNLQGNEIGSRPLSMLGLALPQCNTLKEIGIADIGVSEDDQEALDCFCDGVAQNRSLEKINIDLNNIDTKTAPQISSDVFKRILDALMDNRTKAYLNPTEEEEEKEEEEDWEYEEEGDKEAEEGETKKEEALKATSQKKKLIDEHALSHSVSKKISQPKKQ</sequence>
<dbReference type="AlphaFoldDB" id="A0A5J4VMG9"/>
<dbReference type="EMBL" id="SNRW01006148">
    <property type="protein sequence ID" value="KAA6383636.1"/>
    <property type="molecule type" value="Genomic_DNA"/>
</dbReference>
<dbReference type="GO" id="GO:0031267">
    <property type="term" value="F:small GTPase binding"/>
    <property type="evidence" value="ECO:0007669"/>
    <property type="project" value="TreeGrafter"/>
</dbReference>
<dbReference type="PANTHER" id="PTHR24113:SF12">
    <property type="entry name" value="RAN GTPASE-ACTIVATING PROTEIN 1"/>
    <property type="match status" value="1"/>
</dbReference>
<dbReference type="OrthoDB" id="341587at2759"/>
<dbReference type="SUPFAM" id="SSF52047">
    <property type="entry name" value="RNI-like"/>
    <property type="match status" value="1"/>
</dbReference>
<dbReference type="PANTHER" id="PTHR24113">
    <property type="entry name" value="RAN GTPASE-ACTIVATING PROTEIN 1"/>
    <property type="match status" value="1"/>
</dbReference>
<name>A0A5J4VMG9_9EUKA</name>
<dbReference type="GO" id="GO:0048471">
    <property type="term" value="C:perinuclear region of cytoplasm"/>
    <property type="evidence" value="ECO:0007669"/>
    <property type="project" value="TreeGrafter"/>
</dbReference>
<keyword evidence="2" id="KW-0433">Leucine-rich repeat</keyword>
<dbReference type="SMART" id="SM00368">
    <property type="entry name" value="LRR_RI"/>
    <property type="match status" value="3"/>
</dbReference>
<gene>
    <name evidence="5" type="ORF">EZS28_020838</name>
</gene>
<dbReference type="GO" id="GO:0005096">
    <property type="term" value="F:GTPase activator activity"/>
    <property type="evidence" value="ECO:0007669"/>
    <property type="project" value="UniProtKB-KW"/>
</dbReference>
<feature type="compositionally biased region" description="Acidic residues" evidence="4">
    <location>
        <begin position="306"/>
        <end position="330"/>
    </location>
</feature>
<evidence type="ECO:0000256" key="1">
    <source>
        <dbReference type="ARBA" id="ARBA00022468"/>
    </source>
</evidence>
<dbReference type="InterPro" id="IPR032675">
    <property type="entry name" value="LRR_dom_sf"/>
</dbReference>